<dbReference type="Proteomes" id="UP000321571">
    <property type="component" value="Unassembled WGS sequence"/>
</dbReference>
<name>A0A5C8NHY8_9ACTN</name>
<accession>A0A5C8NHY8</accession>
<evidence type="ECO:0000256" key="3">
    <source>
        <dbReference type="SAM" id="MobiDB-lite"/>
    </source>
</evidence>
<comment type="caution">
    <text evidence="4">The sequence shown here is derived from an EMBL/GenBank/DDBJ whole genome shotgun (WGS) entry which is preliminary data.</text>
</comment>
<organism evidence="4 5">
    <name type="scientific">Aeromicrobium terrae</name>
    <dbReference type="NCBI Taxonomy" id="2498846"/>
    <lineage>
        <taxon>Bacteria</taxon>
        <taxon>Bacillati</taxon>
        <taxon>Actinomycetota</taxon>
        <taxon>Actinomycetes</taxon>
        <taxon>Propionibacteriales</taxon>
        <taxon>Nocardioidaceae</taxon>
        <taxon>Aeromicrobium</taxon>
    </lineage>
</organism>
<keyword evidence="5" id="KW-1185">Reference proteome</keyword>
<evidence type="ECO:0000313" key="5">
    <source>
        <dbReference type="Proteomes" id="UP000321571"/>
    </source>
</evidence>
<dbReference type="OrthoDB" id="3395172at2"/>
<proteinExistence type="predicted"/>
<dbReference type="GO" id="GO:0016020">
    <property type="term" value="C:membrane"/>
    <property type="evidence" value="ECO:0007669"/>
    <property type="project" value="UniProtKB-SubCell"/>
</dbReference>
<reference evidence="4 5" key="1">
    <citation type="submission" date="2019-06" db="EMBL/GenBank/DDBJ databases">
        <title>Aeromicrobium sp. nov., isolated from a maize field.</title>
        <authorList>
            <person name="Lin S.-Y."/>
            <person name="Tsai C.-F."/>
            <person name="Young C.-C."/>
        </authorList>
    </citation>
    <scope>NUCLEOTIDE SEQUENCE [LARGE SCALE GENOMIC DNA]</scope>
    <source>
        <strain evidence="4 5">CC-CFT486</strain>
    </source>
</reference>
<sequence length="145" mass="15562">MFAVRGSAAAPGSTPAEERDDQYAAITRAARTEVLAFLKVDHTNMKPLTDAVLDGATGTFKKQYESSVKTLTEAAEAQESMSTGHVDEIGLGEVDDDSASVYVAAGSKVQNKGTKGKTQDTSWRIKLTMTEKDGRWLVSDLEFVG</sequence>
<dbReference type="EMBL" id="VDUX01000004">
    <property type="protein sequence ID" value="TXL60760.1"/>
    <property type="molecule type" value="Genomic_DNA"/>
</dbReference>
<evidence type="ECO:0000256" key="1">
    <source>
        <dbReference type="ARBA" id="ARBA00004370"/>
    </source>
</evidence>
<dbReference type="PANTHER" id="PTHR37042:SF4">
    <property type="entry name" value="OUTER MEMBRANE PROTEIN RV1973"/>
    <property type="match status" value="1"/>
</dbReference>
<comment type="subcellular location">
    <subcellularLocation>
        <location evidence="1">Membrane</location>
    </subcellularLocation>
</comment>
<dbReference type="AlphaFoldDB" id="A0A5C8NHY8"/>
<dbReference type="PANTHER" id="PTHR37042">
    <property type="entry name" value="OUTER MEMBRANE PROTEIN RV1973"/>
    <property type="match status" value="1"/>
</dbReference>
<gene>
    <name evidence="4" type="ORF">FHP06_10065</name>
</gene>
<evidence type="ECO:0008006" key="6">
    <source>
        <dbReference type="Google" id="ProtNLM"/>
    </source>
</evidence>
<evidence type="ECO:0000256" key="2">
    <source>
        <dbReference type="ARBA" id="ARBA00023136"/>
    </source>
</evidence>
<keyword evidence="2" id="KW-0472">Membrane</keyword>
<protein>
    <recommendedName>
        <fullName evidence="6">Mce-associated membrane protein</fullName>
    </recommendedName>
</protein>
<feature type="region of interest" description="Disordered" evidence="3">
    <location>
        <begin position="1"/>
        <end position="20"/>
    </location>
</feature>
<evidence type="ECO:0000313" key="4">
    <source>
        <dbReference type="EMBL" id="TXL60760.1"/>
    </source>
</evidence>